<proteinExistence type="inferred from homology"/>
<dbReference type="GO" id="GO:0015031">
    <property type="term" value="P:protein transport"/>
    <property type="evidence" value="ECO:0007669"/>
    <property type="project" value="UniProtKB-KW"/>
</dbReference>
<sequence>MKQTTSKKAERWRKKLTGSGVDLDMNPMVDMAFLLLTFFMLTTTLTRPFALELIMPAEEDATADQEKPAIKASRVLVLIPYRSDTVLYYQGLPDTDLKVLHMANAVAAEDFFERFKSSVSDPVVFVKPTDDAPYEIVVTTIDQLNNQELNRYALDQLNEAEVHLIRRYEGTRRS</sequence>
<evidence type="ECO:0000256" key="7">
    <source>
        <dbReference type="RuleBase" id="RU003879"/>
    </source>
</evidence>
<evidence type="ECO:0000256" key="3">
    <source>
        <dbReference type="ARBA" id="ARBA00022475"/>
    </source>
</evidence>
<dbReference type="PANTHER" id="PTHR30558">
    <property type="entry name" value="EXBD MEMBRANE COMPONENT OF PMF-DRIVEN MACROMOLECULE IMPORT SYSTEM"/>
    <property type="match status" value="1"/>
</dbReference>
<name>A0A369A6J7_9FLAO</name>
<protein>
    <submittedName>
        <fullName evidence="8">Biopolymer transport protein ExbD</fullName>
    </submittedName>
</protein>
<evidence type="ECO:0000313" key="9">
    <source>
        <dbReference type="Proteomes" id="UP000253517"/>
    </source>
</evidence>
<dbReference type="GO" id="GO:0022857">
    <property type="term" value="F:transmembrane transporter activity"/>
    <property type="evidence" value="ECO:0007669"/>
    <property type="project" value="InterPro"/>
</dbReference>
<gene>
    <name evidence="8" type="ORF">DES35_102413</name>
</gene>
<dbReference type="InterPro" id="IPR003400">
    <property type="entry name" value="ExbD"/>
</dbReference>
<comment type="caution">
    <text evidence="8">The sequence shown here is derived from an EMBL/GenBank/DDBJ whole genome shotgun (WGS) entry which is preliminary data.</text>
</comment>
<comment type="subcellular location">
    <subcellularLocation>
        <location evidence="1">Cell membrane</location>
        <topology evidence="1">Single-pass membrane protein</topology>
    </subcellularLocation>
    <subcellularLocation>
        <location evidence="7">Cell membrane</location>
        <topology evidence="7">Single-pass type II membrane protein</topology>
    </subcellularLocation>
</comment>
<keyword evidence="9" id="KW-1185">Reference proteome</keyword>
<evidence type="ECO:0000256" key="6">
    <source>
        <dbReference type="ARBA" id="ARBA00023136"/>
    </source>
</evidence>
<keyword evidence="7" id="KW-0813">Transport</keyword>
<comment type="similarity">
    <text evidence="2 7">Belongs to the ExbD/TolR family.</text>
</comment>
<dbReference type="PANTHER" id="PTHR30558:SF3">
    <property type="entry name" value="BIOPOLYMER TRANSPORT PROTEIN EXBD-RELATED"/>
    <property type="match status" value="1"/>
</dbReference>
<evidence type="ECO:0000256" key="2">
    <source>
        <dbReference type="ARBA" id="ARBA00005811"/>
    </source>
</evidence>
<evidence type="ECO:0000256" key="1">
    <source>
        <dbReference type="ARBA" id="ARBA00004162"/>
    </source>
</evidence>
<dbReference type="Pfam" id="PF02472">
    <property type="entry name" value="ExbD"/>
    <property type="match status" value="1"/>
</dbReference>
<dbReference type="RefSeq" id="WP_114366227.1">
    <property type="nucleotide sequence ID" value="NZ_BHZF01000002.1"/>
</dbReference>
<evidence type="ECO:0000256" key="5">
    <source>
        <dbReference type="ARBA" id="ARBA00022989"/>
    </source>
</evidence>
<dbReference type="AlphaFoldDB" id="A0A369A6J7"/>
<accession>A0A369A6J7</accession>
<dbReference type="GO" id="GO:0005886">
    <property type="term" value="C:plasma membrane"/>
    <property type="evidence" value="ECO:0007669"/>
    <property type="project" value="UniProtKB-SubCell"/>
</dbReference>
<keyword evidence="3" id="KW-1003">Cell membrane</keyword>
<organism evidence="8 9">
    <name type="scientific">Schleiferia thermophila</name>
    <dbReference type="NCBI Taxonomy" id="884107"/>
    <lineage>
        <taxon>Bacteria</taxon>
        <taxon>Pseudomonadati</taxon>
        <taxon>Bacteroidota</taxon>
        <taxon>Flavobacteriia</taxon>
        <taxon>Flavobacteriales</taxon>
        <taxon>Schleiferiaceae</taxon>
        <taxon>Schleiferia</taxon>
    </lineage>
</organism>
<dbReference type="EMBL" id="QPJS01000002">
    <property type="protein sequence ID" value="RCX03956.1"/>
    <property type="molecule type" value="Genomic_DNA"/>
</dbReference>
<evidence type="ECO:0000313" key="8">
    <source>
        <dbReference type="EMBL" id="RCX03956.1"/>
    </source>
</evidence>
<evidence type="ECO:0000256" key="4">
    <source>
        <dbReference type="ARBA" id="ARBA00022692"/>
    </source>
</evidence>
<keyword evidence="7" id="KW-0653">Protein transport</keyword>
<reference evidence="8 9" key="1">
    <citation type="submission" date="2018-07" db="EMBL/GenBank/DDBJ databases">
        <title>Genomic Encyclopedia of Type Strains, Phase IV (KMG-IV): sequencing the most valuable type-strain genomes for metagenomic binning, comparative biology and taxonomic classification.</title>
        <authorList>
            <person name="Goeker M."/>
        </authorList>
    </citation>
    <scope>NUCLEOTIDE SEQUENCE [LARGE SCALE GENOMIC DNA]</scope>
    <source>
        <strain evidence="8 9">DSM 21410</strain>
    </source>
</reference>
<keyword evidence="6" id="KW-0472">Membrane</keyword>
<keyword evidence="5" id="KW-1133">Transmembrane helix</keyword>
<keyword evidence="4 7" id="KW-0812">Transmembrane</keyword>
<dbReference type="Proteomes" id="UP000253517">
    <property type="component" value="Unassembled WGS sequence"/>
</dbReference>